<name>A0ABR4BUB0_9HELO</name>
<accession>A0ABR4BUB0</accession>
<proteinExistence type="predicted"/>
<organism evidence="2 3">
    <name type="scientific">Oculimacula yallundae</name>
    <dbReference type="NCBI Taxonomy" id="86028"/>
    <lineage>
        <taxon>Eukaryota</taxon>
        <taxon>Fungi</taxon>
        <taxon>Dikarya</taxon>
        <taxon>Ascomycota</taxon>
        <taxon>Pezizomycotina</taxon>
        <taxon>Leotiomycetes</taxon>
        <taxon>Helotiales</taxon>
        <taxon>Ploettnerulaceae</taxon>
        <taxon>Oculimacula</taxon>
    </lineage>
</organism>
<evidence type="ECO:0000313" key="2">
    <source>
        <dbReference type="EMBL" id="KAL2061203.1"/>
    </source>
</evidence>
<feature type="compositionally biased region" description="Basic residues" evidence="1">
    <location>
        <begin position="222"/>
        <end position="240"/>
    </location>
</feature>
<protein>
    <submittedName>
        <fullName evidence="2">Uncharacterized protein</fullName>
    </submittedName>
</protein>
<comment type="caution">
    <text evidence="2">The sequence shown here is derived from an EMBL/GenBank/DDBJ whole genome shotgun (WGS) entry which is preliminary data.</text>
</comment>
<dbReference type="EMBL" id="JAZHXI010000019">
    <property type="protein sequence ID" value="KAL2061203.1"/>
    <property type="molecule type" value="Genomic_DNA"/>
</dbReference>
<reference evidence="2 3" key="1">
    <citation type="journal article" date="2024" name="Commun. Biol.">
        <title>Comparative genomic analysis of thermophilic fungi reveals convergent evolutionary adaptations and gene losses.</title>
        <authorList>
            <person name="Steindorff A.S."/>
            <person name="Aguilar-Pontes M.V."/>
            <person name="Robinson A.J."/>
            <person name="Andreopoulos B."/>
            <person name="LaButti K."/>
            <person name="Kuo A."/>
            <person name="Mondo S."/>
            <person name="Riley R."/>
            <person name="Otillar R."/>
            <person name="Haridas S."/>
            <person name="Lipzen A."/>
            <person name="Grimwood J."/>
            <person name="Schmutz J."/>
            <person name="Clum A."/>
            <person name="Reid I.D."/>
            <person name="Moisan M.C."/>
            <person name="Butler G."/>
            <person name="Nguyen T.T.M."/>
            <person name="Dewar K."/>
            <person name="Conant G."/>
            <person name="Drula E."/>
            <person name="Henrissat B."/>
            <person name="Hansel C."/>
            <person name="Singer S."/>
            <person name="Hutchinson M.I."/>
            <person name="de Vries R.P."/>
            <person name="Natvig D.O."/>
            <person name="Powell A.J."/>
            <person name="Tsang A."/>
            <person name="Grigoriev I.V."/>
        </authorList>
    </citation>
    <scope>NUCLEOTIDE SEQUENCE [LARGE SCALE GENOMIC DNA]</scope>
    <source>
        <strain evidence="2 3">CBS 494.80</strain>
    </source>
</reference>
<dbReference type="Proteomes" id="UP001595075">
    <property type="component" value="Unassembled WGS sequence"/>
</dbReference>
<feature type="compositionally biased region" description="Polar residues" evidence="1">
    <location>
        <begin position="53"/>
        <end position="74"/>
    </location>
</feature>
<feature type="compositionally biased region" description="Acidic residues" evidence="1">
    <location>
        <begin position="39"/>
        <end position="52"/>
    </location>
</feature>
<feature type="region of interest" description="Disordered" evidence="1">
    <location>
        <begin position="215"/>
        <end position="240"/>
    </location>
</feature>
<sequence length="509" mass="57472">MSIPALVPDHTGKSIYTTPPQSPTEFPAHEPFTNSGGNIDDDPDAKDEEFESTTDAINRLSQIGANGSPPNSKSGPKDFVPKIPPRPSWRKVPSPSVEDEKPEVPPRPAGREIPLIPKAENEKPELPARPPSHPTREAPNPTPQLPIRPAPTPLKKRTNLPPPTIPEETFEQVGGPPIKYSRQPEKLMAYLIPLPKPKLRKNLEREDDLPQRYLLYTPPQPHHLKPAKGVKESKRHMGKRKLQEQVEKANKYDGKTFTWRGLHSKTTKGVIWAVQRIRATDLVFLGRIPNKEVDEIVLVFTDNATHTIPEIRDEFIAQITRTKKRAAKESAISTILLPITLVIDTLAAVIWPFGGLLEIDAVWWYAATKGWYTSRRITKRLGTRESRFKEYGGKERDLFLRFHQDADVEVLRVYVAEACHKRNPAMFDSVGVPPTETEVAKAIGWKPVLRGKTGGKREAGELGGFEWADEEWQRFVFAVDLKAVAEKGARSWERWGKKFEKKPDKALKK</sequence>
<keyword evidence="3" id="KW-1185">Reference proteome</keyword>
<feature type="region of interest" description="Disordered" evidence="1">
    <location>
        <begin position="1"/>
        <end position="178"/>
    </location>
</feature>
<feature type="compositionally biased region" description="Pro residues" evidence="1">
    <location>
        <begin position="140"/>
        <end position="152"/>
    </location>
</feature>
<evidence type="ECO:0000256" key="1">
    <source>
        <dbReference type="SAM" id="MobiDB-lite"/>
    </source>
</evidence>
<evidence type="ECO:0000313" key="3">
    <source>
        <dbReference type="Proteomes" id="UP001595075"/>
    </source>
</evidence>
<gene>
    <name evidence="2" type="ORF">VTL71DRAFT_7476</name>
</gene>